<dbReference type="Gene3D" id="4.10.1100.10">
    <property type="entry name" value="Transcription factor, SBP-box domain"/>
    <property type="match status" value="1"/>
</dbReference>
<evidence type="ECO:0000256" key="2">
    <source>
        <dbReference type="ARBA" id="ARBA00022723"/>
    </source>
</evidence>
<dbReference type="PROSITE" id="PS51141">
    <property type="entry name" value="ZF_SBP"/>
    <property type="match status" value="1"/>
</dbReference>
<organism evidence="13 14">
    <name type="scientific">Herrania umbratica</name>
    <dbReference type="NCBI Taxonomy" id="108875"/>
    <lineage>
        <taxon>Eukaryota</taxon>
        <taxon>Viridiplantae</taxon>
        <taxon>Streptophyta</taxon>
        <taxon>Embryophyta</taxon>
        <taxon>Tracheophyta</taxon>
        <taxon>Spermatophyta</taxon>
        <taxon>Magnoliopsida</taxon>
        <taxon>eudicotyledons</taxon>
        <taxon>Gunneridae</taxon>
        <taxon>Pentapetalae</taxon>
        <taxon>rosids</taxon>
        <taxon>malvids</taxon>
        <taxon>Malvales</taxon>
        <taxon>Malvaceae</taxon>
        <taxon>Byttnerioideae</taxon>
        <taxon>Herrania</taxon>
    </lineage>
</organism>
<reference evidence="14" key="1">
    <citation type="submission" date="2025-08" db="UniProtKB">
        <authorList>
            <consortium name="RefSeq"/>
        </authorList>
    </citation>
    <scope>IDENTIFICATION</scope>
    <source>
        <tissue evidence="14">Leaf</tissue>
    </source>
</reference>
<dbReference type="GeneID" id="110421714"/>
<dbReference type="RefSeq" id="XP_021291062.1">
    <property type="nucleotide sequence ID" value="XM_021435387.1"/>
</dbReference>
<feature type="region of interest" description="Disordered" evidence="10">
    <location>
        <begin position="59"/>
        <end position="79"/>
    </location>
</feature>
<feature type="chain" id="PRO_5027016739" evidence="11">
    <location>
        <begin position="23"/>
        <end position="237"/>
    </location>
</feature>
<keyword evidence="11" id="KW-0732">Signal</keyword>
<feature type="compositionally biased region" description="Basic residues" evidence="10">
    <location>
        <begin position="179"/>
        <end position="188"/>
    </location>
</feature>
<dbReference type="Proteomes" id="UP000504621">
    <property type="component" value="Unplaced"/>
</dbReference>
<evidence type="ECO:0000313" key="13">
    <source>
        <dbReference type="Proteomes" id="UP000504621"/>
    </source>
</evidence>
<evidence type="ECO:0000256" key="4">
    <source>
        <dbReference type="ARBA" id="ARBA00022833"/>
    </source>
</evidence>
<dbReference type="FunFam" id="4.10.1100.10:FF:000001">
    <property type="entry name" value="Squamosa promoter-binding-like protein 14"/>
    <property type="match status" value="1"/>
</dbReference>
<gene>
    <name evidence="14" type="primary">LOC110421714</name>
</gene>
<comment type="subcellular location">
    <subcellularLocation>
        <location evidence="1">Nucleus</location>
    </subcellularLocation>
</comment>
<proteinExistence type="predicted"/>
<keyword evidence="6" id="KW-0238">DNA-binding</keyword>
<keyword evidence="3 9" id="KW-0863">Zinc-finger</keyword>
<dbReference type="Pfam" id="PF03110">
    <property type="entry name" value="SBP"/>
    <property type="match status" value="1"/>
</dbReference>
<evidence type="ECO:0000256" key="10">
    <source>
        <dbReference type="SAM" id="MobiDB-lite"/>
    </source>
</evidence>
<sequence length="237" mass="26201">MELVVLTHSLCLSSFYLPILLGSPSPSFSLFCSFHSLHTDSTCMEARGKQKMGKVVKREADMESDDDGSELQFGGSMEDDDKKRKDVIVLGGSGAAAAGGSGRKGLTGAGAMRCCQAENCTADLSDAKQYHRRHKVCEHHSKAQVALVAGLRQRFCQQCSRFHVLSEFDEAKRSCRRRLAGHNERRRKNSTESHGEGSGRKGTGTQLKDMICGQVDERGRIKLTIQETSTYEHFQIR</sequence>
<dbReference type="GO" id="GO:0003677">
    <property type="term" value="F:DNA binding"/>
    <property type="evidence" value="ECO:0007669"/>
    <property type="project" value="UniProtKB-KW"/>
</dbReference>
<keyword evidence="5" id="KW-0805">Transcription regulation</keyword>
<evidence type="ECO:0000256" key="5">
    <source>
        <dbReference type="ARBA" id="ARBA00023015"/>
    </source>
</evidence>
<evidence type="ECO:0000313" key="14">
    <source>
        <dbReference type="RefSeq" id="XP_021291062.1"/>
    </source>
</evidence>
<accession>A0A6J1AV56</accession>
<evidence type="ECO:0000256" key="3">
    <source>
        <dbReference type="ARBA" id="ARBA00022771"/>
    </source>
</evidence>
<evidence type="ECO:0000256" key="9">
    <source>
        <dbReference type="PROSITE-ProRule" id="PRU00470"/>
    </source>
</evidence>
<keyword evidence="8" id="KW-0539">Nucleus</keyword>
<feature type="compositionally biased region" description="Basic and acidic residues" evidence="10">
    <location>
        <begin position="189"/>
        <end position="199"/>
    </location>
</feature>
<evidence type="ECO:0000256" key="6">
    <source>
        <dbReference type="ARBA" id="ARBA00023125"/>
    </source>
</evidence>
<evidence type="ECO:0000256" key="1">
    <source>
        <dbReference type="ARBA" id="ARBA00004123"/>
    </source>
</evidence>
<keyword evidence="13" id="KW-1185">Reference proteome</keyword>
<keyword evidence="7" id="KW-0804">Transcription</keyword>
<feature type="signal peptide" evidence="11">
    <location>
        <begin position="1"/>
        <end position="22"/>
    </location>
</feature>
<dbReference type="InterPro" id="IPR036893">
    <property type="entry name" value="SBP_sf"/>
</dbReference>
<feature type="region of interest" description="Disordered" evidence="10">
    <location>
        <begin position="179"/>
        <end position="206"/>
    </location>
</feature>
<dbReference type="SUPFAM" id="SSF103612">
    <property type="entry name" value="SBT domain"/>
    <property type="match status" value="1"/>
</dbReference>
<evidence type="ECO:0000256" key="7">
    <source>
        <dbReference type="ARBA" id="ARBA00023163"/>
    </source>
</evidence>
<dbReference type="InterPro" id="IPR044817">
    <property type="entry name" value="SBP-like"/>
</dbReference>
<dbReference type="GO" id="GO:0005634">
    <property type="term" value="C:nucleus"/>
    <property type="evidence" value="ECO:0007669"/>
    <property type="project" value="UniProtKB-SubCell"/>
</dbReference>
<feature type="domain" description="SBP-type" evidence="12">
    <location>
        <begin position="112"/>
        <end position="189"/>
    </location>
</feature>
<dbReference type="PANTHER" id="PTHR31251:SF226">
    <property type="entry name" value="SQUAMOSA PROMOTER-BINDING-LIKE PROTEIN 6"/>
    <property type="match status" value="1"/>
</dbReference>
<name>A0A6J1AV56_9ROSI</name>
<dbReference type="OrthoDB" id="514967at2759"/>
<dbReference type="InterPro" id="IPR004333">
    <property type="entry name" value="SBP_dom"/>
</dbReference>
<keyword evidence="2" id="KW-0479">Metal-binding</keyword>
<keyword evidence="4" id="KW-0862">Zinc</keyword>
<evidence type="ECO:0000259" key="12">
    <source>
        <dbReference type="PROSITE" id="PS51141"/>
    </source>
</evidence>
<evidence type="ECO:0000256" key="11">
    <source>
        <dbReference type="SAM" id="SignalP"/>
    </source>
</evidence>
<dbReference type="GO" id="GO:0008270">
    <property type="term" value="F:zinc ion binding"/>
    <property type="evidence" value="ECO:0007669"/>
    <property type="project" value="UniProtKB-KW"/>
</dbReference>
<dbReference type="PANTHER" id="PTHR31251">
    <property type="entry name" value="SQUAMOSA PROMOTER-BINDING-LIKE PROTEIN 4"/>
    <property type="match status" value="1"/>
</dbReference>
<evidence type="ECO:0000256" key="8">
    <source>
        <dbReference type="ARBA" id="ARBA00023242"/>
    </source>
</evidence>
<dbReference type="AlphaFoldDB" id="A0A6J1AV56"/>
<protein>
    <submittedName>
        <fullName evidence="14">Squamosa promoter-binding-like protein 3 isoform X2</fullName>
    </submittedName>
</protein>